<dbReference type="SUPFAM" id="SSF51735">
    <property type="entry name" value="NAD(P)-binding Rossmann-fold domains"/>
    <property type="match status" value="1"/>
</dbReference>
<sequence>MEDADESTVVVAGSGGLIGSALVESLRADGVRVRRLVRPGSAHPSGVDDGVTTHPWDPDRGVLPTDALDGAGAVVNLGGVGIGDRRWTPRYRALLRSSRLAGTGLLARELARRGADAPALVQASAMGVYGDRGDEPLPETARAGDGFLAELVTDWESATDPARDAGVRVVLLRTSLVLTPDGGALGRLLPLLRAGLGGPLGDGREFWSWITLEDHVRAIRHLTASGVHGPVNLASPDPVRNSELTRALARALHRPALLRVPAPALRLALGGFAGDILASARLVPRVLEADGFRWSQPRLADAVEWLVGELRAGDEERPN</sequence>
<evidence type="ECO:0000259" key="2">
    <source>
        <dbReference type="Pfam" id="PF01370"/>
    </source>
</evidence>
<evidence type="ECO:0000313" key="4">
    <source>
        <dbReference type="EMBL" id="QFU98597.1"/>
    </source>
</evidence>
<evidence type="ECO:0000313" key="5">
    <source>
        <dbReference type="Proteomes" id="UP000326702"/>
    </source>
</evidence>
<protein>
    <submittedName>
        <fullName evidence="4">Epimerase family protein</fullName>
    </submittedName>
</protein>
<comment type="similarity">
    <text evidence="1">Belongs to the NAD(P)-dependent epimerase/dehydratase family. SDR39U1 subfamily.</text>
</comment>
<dbReference type="KEGG" id="lxl:KDY119_02113"/>
<dbReference type="Pfam" id="PF01370">
    <property type="entry name" value="Epimerase"/>
    <property type="match status" value="1"/>
</dbReference>
<evidence type="ECO:0000259" key="3">
    <source>
        <dbReference type="Pfam" id="PF08338"/>
    </source>
</evidence>
<dbReference type="PANTHER" id="PTHR11092:SF0">
    <property type="entry name" value="EPIMERASE FAMILY PROTEIN SDR39U1"/>
    <property type="match status" value="1"/>
</dbReference>
<organism evidence="4 5">
    <name type="scientific">Luteimicrobium xylanilyticum</name>
    <dbReference type="NCBI Taxonomy" id="1133546"/>
    <lineage>
        <taxon>Bacteria</taxon>
        <taxon>Bacillati</taxon>
        <taxon>Actinomycetota</taxon>
        <taxon>Actinomycetes</taxon>
        <taxon>Micrococcales</taxon>
        <taxon>Luteimicrobium</taxon>
    </lineage>
</organism>
<gene>
    <name evidence="4" type="ORF">KDY119_02113</name>
</gene>
<dbReference type="InterPro" id="IPR001509">
    <property type="entry name" value="Epimerase_deHydtase"/>
</dbReference>
<name>A0A5P9QAY6_9MICO</name>
<dbReference type="Proteomes" id="UP000326702">
    <property type="component" value="Chromosome"/>
</dbReference>
<dbReference type="Gene3D" id="3.40.50.720">
    <property type="entry name" value="NAD(P)-binding Rossmann-like Domain"/>
    <property type="match status" value="1"/>
</dbReference>
<dbReference type="NCBIfam" id="TIGR01777">
    <property type="entry name" value="yfcH"/>
    <property type="match status" value="1"/>
</dbReference>
<dbReference type="AlphaFoldDB" id="A0A5P9QAY6"/>
<feature type="domain" description="DUF1731" evidence="3">
    <location>
        <begin position="260"/>
        <end position="306"/>
    </location>
</feature>
<evidence type="ECO:0000256" key="1">
    <source>
        <dbReference type="ARBA" id="ARBA00009353"/>
    </source>
</evidence>
<reference evidence="4 5" key="1">
    <citation type="submission" date="2019-10" db="EMBL/GenBank/DDBJ databases">
        <title>Genome sequence of Luteimicrobium xylanilyticum HY-24.</title>
        <authorList>
            <person name="Kim D.Y."/>
            <person name="Park H.-Y."/>
        </authorList>
    </citation>
    <scope>NUCLEOTIDE SEQUENCE [LARGE SCALE GENOMIC DNA]</scope>
    <source>
        <strain evidence="4 5">HY-24</strain>
    </source>
</reference>
<dbReference type="PANTHER" id="PTHR11092">
    <property type="entry name" value="SUGAR NUCLEOTIDE EPIMERASE RELATED"/>
    <property type="match status" value="1"/>
</dbReference>
<feature type="domain" description="NAD-dependent epimerase/dehydratase" evidence="2">
    <location>
        <begin position="9"/>
        <end position="228"/>
    </location>
</feature>
<keyword evidence="5" id="KW-1185">Reference proteome</keyword>
<proteinExistence type="inferred from homology"/>
<dbReference type="RefSeq" id="WP_153022286.1">
    <property type="nucleotide sequence ID" value="NZ_BAABIH010000017.1"/>
</dbReference>
<dbReference type="EMBL" id="CP045529">
    <property type="protein sequence ID" value="QFU98597.1"/>
    <property type="molecule type" value="Genomic_DNA"/>
</dbReference>
<dbReference type="InterPro" id="IPR010099">
    <property type="entry name" value="SDR39U1"/>
</dbReference>
<dbReference type="OrthoDB" id="9801773at2"/>
<dbReference type="InterPro" id="IPR036291">
    <property type="entry name" value="NAD(P)-bd_dom_sf"/>
</dbReference>
<dbReference type="Pfam" id="PF08338">
    <property type="entry name" value="DUF1731"/>
    <property type="match status" value="1"/>
</dbReference>
<dbReference type="InterPro" id="IPR013549">
    <property type="entry name" value="DUF1731"/>
</dbReference>
<accession>A0A5P9QAY6</accession>